<dbReference type="InterPro" id="IPR036691">
    <property type="entry name" value="Endo/exonu/phosph_ase_sf"/>
</dbReference>
<name>A0AAD6U687_9AGAR</name>
<keyword evidence="3" id="KW-1185">Reference proteome</keyword>
<organism evidence="2 3">
    <name type="scientific">Mycena belliarum</name>
    <dbReference type="NCBI Taxonomy" id="1033014"/>
    <lineage>
        <taxon>Eukaryota</taxon>
        <taxon>Fungi</taxon>
        <taxon>Dikarya</taxon>
        <taxon>Basidiomycota</taxon>
        <taxon>Agaricomycotina</taxon>
        <taxon>Agaricomycetes</taxon>
        <taxon>Agaricomycetidae</taxon>
        <taxon>Agaricales</taxon>
        <taxon>Marasmiineae</taxon>
        <taxon>Mycenaceae</taxon>
        <taxon>Mycena</taxon>
    </lineage>
</organism>
<keyword evidence="2" id="KW-0255">Endonuclease</keyword>
<dbReference type="SUPFAM" id="SSF56219">
    <property type="entry name" value="DNase I-like"/>
    <property type="match status" value="1"/>
</dbReference>
<keyword evidence="2" id="KW-0378">Hydrolase</keyword>
<evidence type="ECO:0000313" key="3">
    <source>
        <dbReference type="Proteomes" id="UP001222325"/>
    </source>
</evidence>
<sequence length="622" mass="70558">MDRTFPGPPRRRAAGGKSRKTTKASVLVAALNIRGIGNPNPWHPKHKWFHVNQLSKENKAGILILGESHLNVLRHANIQALFGRRLEVLFSEDPVNPNAKGVAFVINKDLLSTDSMRTWEIVPGRAMLLEIETHKGKMTTVLGVYAPNAPLENAAFWETIQSFFEADLRIPRPDIMGGDTNIVEEPIDRLPSRPDPEAPTKALDLLLTKLRLVDGWRKTYPTTRAYTYTQLRNAGGGSQSRIDRIYIRRDKFAQAYDWQISTVGISTDHRMVSVRITQEGAPTTGPGRWVWPAHINSDKDLTEFIHKRGTQTLEAAERTANWPTRDAKSNIQTLWASFQSDIRDKARARSKILIPKAVAEIKKLEADLELVLNDPTIPEEEVILSAALLTERLARTHVAKHDKSRISAKIKNRLEGEMIGRYWTAVNKTKKPRDVLRRLLKPGHDPLDNTAAKYETDSQKMATIARNYHNKIQKVRRDTAPDIRDPTIEVVLQRIVRTTTPEQFDYLRKQLTRDDIELALKMSANNKAPGLNGIPYEVWRMLDSRFRTKTAQNKPAFDIIGLLLLLFNDIESHGITPGTGFSKSWMAPIYKKNDPADIVNYRPISLLNTDYKIFTKALTIKL</sequence>
<dbReference type="EMBL" id="JARJCN010000018">
    <property type="protein sequence ID" value="KAJ7092411.1"/>
    <property type="molecule type" value="Genomic_DNA"/>
</dbReference>
<comment type="caution">
    <text evidence="2">The sequence shown here is derived from an EMBL/GenBank/DDBJ whole genome shotgun (WGS) entry which is preliminary data.</text>
</comment>
<proteinExistence type="predicted"/>
<dbReference type="AlphaFoldDB" id="A0AAD6U687"/>
<dbReference type="GO" id="GO:0004519">
    <property type="term" value="F:endonuclease activity"/>
    <property type="evidence" value="ECO:0007669"/>
    <property type="project" value="UniProtKB-KW"/>
</dbReference>
<evidence type="ECO:0000313" key="2">
    <source>
        <dbReference type="EMBL" id="KAJ7092411.1"/>
    </source>
</evidence>
<accession>A0AAD6U687</accession>
<evidence type="ECO:0000256" key="1">
    <source>
        <dbReference type="SAM" id="MobiDB-lite"/>
    </source>
</evidence>
<feature type="compositionally biased region" description="Basic residues" evidence="1">
    <location>
        <begin position="9"/>
        <end position="21"/>
    </location>
</feature>
<protein>
    <submittedName>
        <fullName evidence="2">Endonuclease/exonuclease/phosphatase</fullName>
    </submittedName>
</protein>
<reference evidence="2" key="1">
    <citation type="submission" date="2023-03" db="EMBL/GenBank/DDBJ databases">
        <title>Massive genome expansion in bonnet fungi (Mycena s.s.) driven by repeated elements and novel gene families across ecological guilds.</title>
        <authorList>
            <consortium name="Lawrence Berkeley National Laboratory"/>
            <person name="Harder C.B."/>
            <person name="Miyauchi S."/>
            <person name="Viragh M."/>
            <person name="Kuo A."/>
            <person name="Thoen E."/>
            <person name="Andreopoulos B."/>
            <person name="Lu D."/>
            <person name="Skrede I."/>
            <person name="Drula E."/>
            <person name="Henrissat B."/>
            <person name="Morin E."/>
            <person name="Kohler A."/>
            <person name="Barry K."/>
            <person name="LaButti K."/>
            <person name="Morin E."/>
            <person name="Salamov A."/>
            <person name="Lipzen A."/>
            <person name="Mereny Z."/>
            <person name="Hegedus B."/>
            <person name="Baldrian P."/>
            <person name="Stursova M."/>
            <person name="Weitz H."/>
            <person name="Taylor A."/>
            <person name="Grigoriev I.V."/>
            <person name="Nagy L.G."/>
            <person name="Martin F."/>
            <person name="Kauserud H."/>
        </authorList>
    </citation>
    <scope>NUCLEOTIDE SEQUENCE</scope>
    <source>
        <strain evidence="2">CBHHK173m</strain>
    </source>
</reference>
<gene>
    <name evidence="2" type="ORF">B0H15DRAFT_777490</name>
</gene>
<dbReference type="Gene3D" id="3.60.10.10">
    <property type="entry name" value="Endonuclease/exonuclease/phosphatase"/>
    <property type="match status" value="1"/>
</dbReference>
<feature type="region of interest" description="Disordered" evidence="1">
    <location>
        <begin position="1"/>
        <end position="21"/>
    </location>
</feature>
<feature type="non-terminal residue" evidence="2">
    <location>
        <position position="622"/>
    </location>
</feature>
<keyword evidence="2" id="KW-0540">Nuclease</keyword>
<dbReference type="PANTHER" id="PTHR19446">
    <property type="entry name" value="REVERSE TRANSCRIPTASES"/>
    <property type="match status" value="1"/>
</dbReference>
<dbReference type="Proteomes" id="UP001222325">
    <property type="component" value="Unassembled WGS sequence"/>
</dbReference>